<feature type="compositionally biased region" description="Polar residues" evidence="1">
    <location>
        <begin position="158"/>
        <end position="178"/>
    </location>
</feature>
<evidence type="ECO:0000313" key="5">
    <source>
        <dbReference type="Proteomes" id="UP000747110"/>
    </source>
</evidence>
<proteinExistence type="predicted"/>
<dbReference type="OrthoDB" id="10405711at2759"/>
<name>A0A8J4DFJ6_9CHLO</name>
<protein>
    <submittedName>
        <fullName evidence="3">Uncharacterized protein</fullName>
    </submittedName>
</protein>
<feature type="compositionally biased region" description="Acidic residues" evidence="1">
    <location>
        <begin position="119"/>
        <end position="135"/>
    </location>
</feature>
<dbReference type="Proteomes" id="UP000747110">
    <property type="component" value="Unassembled WGS sequence"/>
</dbReference>
<dbReference type="AlphaFoldDB" id="A0A8J4DFJ6"/>
<feature type="region of interest" description="Disordered" evidence="1">
    <location>
        <begin position="196"/>
        <end position="245"/>
    </location>
</feature>
<comment type="caution">
    <text evidence="3">The sequence shown here is derived from an EMBL/GenBank/DDBJ whole genome shotgun (WGS) entry which is preliminary data.</text>
</comment>
<evidence type="ECO:0000313" key="2">
    <source>
        <dbReference type="EMBL" id="GIL70451.1"/>
    </source>
</evidence>
<feature type="compositionally biased region" description="Low complexity" evidence="1">
    <location>
        <begin position="452"/>
        <end position="463"/>
    </location>
</feature>
<sequence>MSKRRDDGLSIAVWENSPWRAFFRFRDPADTMGQAENGPQPSRLAQDAPQTHHQDNTDDIREIFGRAMDAARSKKAFASAAQIRKDVMRSEARLMAEDNRSWGSGRYKWNRAGDVSAFELEEDTFEEEDDGDSGENSEPVEGLRQPMDNLPATGGPFNRNNSIRITPSSCSRRGTATGSGAAEDVDVNCVPEWSASVPRTPTRLQISVTGNGEPQPSLSPTTRSPPVGPPGSTSPLGDASARARAARSAATAQGSLIVSTTNGKLLHVQATNMPVRRSLDIHASRKPLSPTGPPSSRRSNSFDGVRRDGSEAAAAVSAALPGTGGLSTALANDRAVAIALRERRAATSTGASPAIVSPSGLSSRTSGGDNSTGGLVDMLSAELQRDSTMRRNRSRRARQLGDEERRTSGSGAGGFAGGGYKHPPLGPSTSGRLLDVRGPRLHALPKPSKTPSSVSAASAGLVATRPSGSTSQLPLSEARKHPLAPVASVEAVRMLGGHGGAGTPGHIAEGRSILGRLRGLFTPP</sequence>
<evidence type="ECO:0000256" key="1">
    <source>
        <dbReference type="SAM" id="MobiDB-lite"/>
    </source>
</evidence>
<dbReference type="Proteomes" id="UP000722791">
    <property type="component" value="Unassembled WGS sequence"/>
</dbReference>
<evidence type="ECO:0000313" key="4">
    <source>
        <dbReference type="Proteomes" id="UP000722791"/>
    </source>
</evidence>
<feature type="region of interest" description="Disordered" evidence="1">
    <location>
        <begin position="118"/>
        <end position="182"/>
    </location>
</feature>
<feature type="compositionally biased region" description="Polar residues" evidence="1">
    <location>
        <begin position="197"/>
        <end position="218"/>
    </location>
</feature>
<keyword evidence="5" id="KW-1185">Reference proteome</keyword>
<feature type="compositionally biased region" description="Low complexity" evidence="1">
    <location>
        <begin position="219"/>
        <end position="245"/>
    </location>
</feature>
<accession>A0A8J4DFJ6</accession>
<evidence type="ECO:0000313" key="3">
    <source>
        <dbReference type="EMBL" id="GIL98176.1"/>
    </source>
</evidence>
<feature type="compositionally biased region" description="Polar residues" evidence="1">
    <location>
        <begin position="359"/>
        <end position="373"/>
    </location>
</feature>
<reference evidence="3" key="1">
    <citation type="journal article" date="2021" name="Proc. Natl. Acad. Sci. U.S.A.">
        <title>Three genomes in the algal genus Volvox reveal the fate of a haploid sex-determining region after a transition to homothallism.</title>
        <authorList>
            <person name="Yamamoto K."/>
            <person name="Hamaji T."/>
            <person name="Kawai-Toyooka H."/>
            <person name="Matsuzaki R."/>
            <person name="Takahashi F."/>
            <person name="Nishimura Y."/>
            <person name="Kawachi M."/>
            <person name="Noguchi H."/>
            <person name="Minakuchi Y."/>
            <person name="Umen J.G."/>
            <person name="Toyoda A."/>
            <person name="Nozaki H."/>
        </authorList>
    </citation>
    <scope>NUCLEOTIDE SEQUENCE</scope>
    <source>
        <strain evidence="3">NIES-3785</strain>
        <strain evidence="2">NIES-3786</strain>
    </source>
</reference>
<feature type="region of interest" description="Disordered" evidence="1">
    <location>
        <begin position="344"/>
        <end position="481"/>
    </location>
</feature>
<gene>
    <name evidence="2" type="ORF">Vretifemale_1201</name>
    <name evidence="3" type="ORF">Vretimale_3604</name>
</gene>
<dbReference type="EMBL" id="BNCQ01000005">
    <property type="protein sequence ID" value="GIL98176.1"/>
    <property type="molecule type" value="Genomic_DNA"/>
</dbReference>
<organism evidence="3 4">
    <name type="scientific">Volvox reticuliferus</name>
    <dbReference type="NCBI Taxonomy" id="1737510"/>
    <lineage>
        <taxon>Eukaryota</taxon>
        <taxon>Viridiplantae</taxon>
        <taxon>Chlorophyta</taxon>
        <taxon>core chlorophytes</taxon>
        <taxon>Chlorophyceae</taxon>
        <taxon>CS clade</taxon>
        <taxon>Chlamydomonadales</taxon>
        <taxon>Volvocaceae</taxon>
        <taxon>Volvox</taxon>
    </lineage>
</organism>
<feature type="compositionally biased region" description="Gly residues" evidence="1">
    <location>
        <begin position="410"/>
        <end position="420"/>
    </location>
</feature>
<dbReference type="EMBL" id="BNCP01000002">
    <property type="protein sequence ID" value="GIL70451.1"/>
    <property type="molecule type" value="Genomic_DNA"/>
</dbReference>
<feature type="region of interest" description="Disordered" evidence="1">
    <location>
        <begin position="27"/>
        <end position="58"/>
    </location>
</feature>
<feature type="region of interest" description="Disordered" evidence="1">
    <location>
        <begin position="277"/>
        <end position="308"/>
    </location>
</feature>